<accession>A0A177CUG3</accession>
<dbReference type="GO" id="GO:0045121">
    <property type="term" value="C:membrane raft"/>
    <property type="evidence" value="ECO:0007669"/>
    <property type="project" value="TreeGrafter"/>
</dbReference>
<keyword evidence="2" id="KW-1133">Transmembrane helix</keyword>
<dbReference type="OrthoDB" id="5419460at2759"/>
<gene>
    <name evidence="3" type="ORF">CC84DRAFT_1161372</name>
</gene>
<evidence type="ECO:0000313" key="3">
    <source>
        <dbReference type="EMBL" id="OAG10427.1"/>
    </source>
</evidence>
<dbReference type="GO" id="GO:0005938">
    <property type="term" value="C:cell cortex"/>
    <property type="evidence" value="ECO:0007669"/>
    <property type="project" value="TreeGrafter"/>
</dbReference>
<dbReference type="GO" id="GO:0031505">
    <property type="term" value="P:fungal-type cell wall organization"/>
    <property type="evidence" value="ECO:0007669"/>
    <property type="project" value="TreeGrafter"/>
</dbReference>
<dbReference type="InParanoid" id="A0A177CUG3"/>
<dbReference type="RefSeq" id="XP_018040792.1">
    <property type="nucleotide sequence ID" value="XM_018177717.1"/>
</dbReference>
<name>A0A177CUG3_9PLEO</name>
<dbReference type="GeneID" id="28761203"/>
<dbReference type="InterPro" id="IPR009571">
    <property type="entry name" value="SUR7/Rim9-like_fungi"/>
</dbReference>
<dbReference type="GO" id="GO:0030866">
    <property type="term" value="P:cortical actin cytoskeleton organization"/>
    <property type="evidence" value="ECO:0007669"/>
    <property type="project" value="TreeGrafter"/>
</dbReference>
<keyword evidence="4" id="KW-1185">Reference proteome</keyword>
<dbReference type="GO" id="GO:0005886">
    <property type="term" value="C:plasma membrane"/>
    <property type="evidence" value="ECO:0007669"/>
    <property type="project" value="InterPro"/>
</dbReference>
<dbReference type="AlphaFoldDB" id="A0A177CUG3"/>
<feature type="compositionally biased region" description="Basic and acidic residues" evidence="1">
    <location>
        <begin position="239"/>
        <end position="249"/>
    </location>
</feature>
<dbReference type="PANTHER" id="PTHR36414:SF1">
    <property type="entry name" value="PROTEIN SUR7"/>
    <property type="match status" value="1"/>
</dbReference>
<proteinExistence type="predicted"/>
<dbReference type="GO" id="GO:0032185">
    <property type="term" value="P:septin cytoskeleton organization"/>
    <property type="evidence" value="ECO:0007669"/>
    <property type="project" value="TreeGrafter"/>
</dbReference>
<dbReference type="PANTHER" id="PTHR36414">
    <property type="entry name" value="PROTEIN SUR7"/>
    <property type="match status" value="1"/>
</dbReference>
<reference evidence="3 4" key="1">
    <citation type="submission" date="2016-05" db="EMBL/GenBank/DDBJ databases">
        <title>Comparative analysis of secretome profiles of manganese(II)-oxidizing ascomycete fungi.</title>
        <authorList>
            <consortium name="DOE Joint Genome Institute"/>
            <person name="Zeiner C.A."/>
            <person name="Purvine S.O."/>
            <person name="Zink E.M."/>
            <person name="Wu S."/>
            <person name="Pasa-Tolic L."/>
            <person name="Chaput D.L."/>
            <person name="Haridas S."/>
            <person name="Grigoriev I.V."/>
            <person name="Santelli C.M."/>
            <person name="Hansel C.M."/>
        </authorList>
    </citation>
    <scope>NUCLEOTIDE SEQUENCE [LARGE SCALE GENOMIC DNA]</scope>
    <source>
        <strain evidence="3 4">AP3s5-JAC2a</strain>
    </source>
</reference>
<organism evidence="3 4">
    <name type="scientific">Paraphaeosphaeria sporulosa</name>
    <dbReference type="NCBI Taxonomy" id="1460663"/>
    <lineage>
        <taxon>Eukaryota</taxon>
        <taxon>Fungi</taxon>
        <taxon>Dikarya</taxon>
        <taxon>Ascomycota</taxon>
        <taxon>Pezizomycotina</taxon>
        <taxon>Dothideomycetes</taxon>
        <taxon>Pleosporomycetidae</taxon>
        <taxon>Pleosporales</taxon>
        <taxon>Massarineae</taxon>
        <taxon>Didymosphaeriaceae</taxon>
        <taxon>Paraphaeosphaeria</taxon>
    </lineage>
</organism>
<protein>
    <submittedName>
        <fullName evidence="3">SUR7-domain-containing protein</fullName>
    </submittedName>
</protein>
<evidence type="ECO:0000256" key="2">
    <source>
        <dbReference type="SAM" id="Phobius"/>
    </source>
</evidence>
<dbReference type="FunCoup" id="A0A177CUG3">
    <property type="interactions" value="68"/>
</dbReference>
<dbReference type="Pfam" id="PF06687">
    <property type="entry name" value="SUR7"/>
    <property type="match status" value="1"/>
</dbReference>
<dbReference type="Proteomes" id="UP000077069">
    <property type="component" value="Unassembled WGS sequence"/>
</dbReference>
<keyword evidence="2" id="KW-0812">Transmembrane</keyword>
<feature type="transmembrane region" description="Helical" evidence="2">
    <location>
        <begin position="114"/>
        <end position="136"/>
    </location>
</feature>
<dbReference type="EMBL" id="KV441549">
    <property type="protein sequence ID" value="OAG10427.1"/>
    <property type="molecule type" value="Genomic_DNA"/>
</dbReference>
<feature type="transmembrane region" description="Helical" evidence="2">
    <location>
        <begin position="143"/>
        <end position="168"/>
    </location>
</feature>
<evidence type="ECO:0000256" key="1">
    <source>
        <dbReference type="SAM" id="MobiDB-lite"/>
    </source>
</evidence>
<feature type="region of interest" description="Disordered" evidence="1">
    <location>
        <begin position="213"/>
        <end position="249"/>
    </location>
</feature>
<evidence type="ECO:0000313" key="4">
    <source>
        <dbReference type="Proteomes" id="UP000077069"/>
    </source>
</evidence>
<sequence length="249" mass="27317">MVARPILGAAALILLAGGLLLQWFLILSGGVNSSPENQFYFLQASTNGIAGARNPSRWTFWAICGVDGSGHNANCGSPVPALPFDPPRNFGTQNNIPGSFIGTHKYYYLSRFMFAWYLIAFFFAHIALFTGLLALFSRLGGYLSALTTFVAMFFQALGAALMTAWVVQGRNAWRSNGFDAHVGTKLMAFAWTSFVCYFLASLLFCIGGTIGRESSGSSRMSRKRSTRSTRSRGSFLDTESQRRVKDNYS</sequence>
<dbReference type="GO" id="GO:0006897">
    <property type="term" value="P:endocytosis"/>
    <property type="evidence" value="ECO:0007669"/>
    <property type="project" value="TreeGrafter"/>
</dbReference>
<feature type="compositionally biased region" description="Basic residues" evidence="1">
    <location>
        <begin position="220"/>
        <end position="230"/>
    </location>
</feature>
<feature type="transmembrane region" description="Helical" evidence="2">
    <location>
        <begin position="188"/>
        <end position="210"/>
    </location>
</feature>
<keyword evidence="2" id="KW-0472">Membrane</keyword>